<name>A0A1J5IZ69_9BACT</name>
<sequence length="102" mass="11410">MAGNEWSPMRDLLKNILQRNQVPVKVVEKVSLQVKVLALIREQYPKIADSLGEVEVDEETLVVSLTKPEASQYLALRTRAVLKKIYGLPGGEAVQKVRIKGK</sequence>
<accession>A0A1J5IZ69</accession>
<organism evidence="1 2">
    <name type="scientific">Candidatus Wirthbacteria bacterium CG2_30_54_11</name>
    <dbReference type="NCBI Taxonomy" id="1817892"/>
    <lineage>
        <taxon>Bacteria</taxon>
        <taxon>Candidatus Wirthbacteria</taxon>
    </lineage>
</organism>
<protein>
    <submittedName>
        <fullName evidence="1">Uncharacterized protein</fullName>
    </submittedName>
</protein>
<reference evidence="1 2" key="1">
    <citation type="journal article" date="2016" name="Environ. Microbiol.">
        <title>Genomic resolution of a cold subsurface aquifer community provides metabolic insights for novel microbes adapted to high CO concentrations.</title>
        <authorList>
            <person name="Probst A.J."/>
            <person name="Castelle C.J."/>
            <person name="Singh A."/>
            <person name="Brown C.T."/>
            <person name="Anantharaman K."/>
            <person name="Sharon I."/>
            <person name="Hug L.A."/>
            <person name="Burstein D."/>
            <person name="Emerson J.B."/>
            <person name="Thomas B.C."/>
            <person name="Banfield J.F."/>
        </authorList>
    </citation>
    <scope>NUCLEOTIDE SEQUENCE [LARGE SCALE GENOMIC DNA]</scope>
    <source>
        <strain evidence="1">CG2_30_54_11</strain>
    </source>
</reference>
<gene>
    <name evidence="1" type="ORF">AUK40_03020</name>
</gene>
<evidence type="ECO:0000313" key="2">
    <source>
        <dbReference type="Proteomes" id="UP000183245"/>
    </source>
</evidence>
<comment type="caution">
    <text evidence="1">The sequence shown here is derived from an EMBL/GenBank/DDBJ whole genome shotgun (WGS) entry which is preliminary data.</text>
</comment>
<proteinExistence type="predicted"/>
<dbReference type="Proteomes" id="UP000183245">
    <property type="component" value="Unassembled WGS sequence"/>
</dbReference>
<evidence type="ECO:0000313" key="1">
    <source>
        <dbReference type="EMBL" id="OIP97582.1"/>
    </source>
</evidence>
<dbReference type="EMBL" id="MNZT01000052">
    <property type="protein sequence ID" value="OIP97582.1"/>
    <property type="molecule type" value="Genomic_DNA"/>
</dbReference>
<dbReference type="STRING" id="1817892.AUK40_03020"/>
<dbReference type="AlphaFoldDB" id="A0A1J5IZ69"/>